<accession>A0A9N8HT14</accession>
<reference evidence="2" key="1">
    <citation type="submission" date="2020-06" db="EMBL/GenBank/DDBJ databases">
        <authorList>
            <consortium name="Plant Systems Biology data submission"/>
        </authorList>
    </citation>
    <scope>NUCLEOTIDE SEQUENCE</scope>
    <source>
        <strain evidence="2">D6</strain>
    </source>
</reference>
<dbReference type="AlphaFoldDB" id="A0A9N8HT14"/>
<evidence type="ECO:0000313" key="3">
    <source>
        <dbReference type="Proteomes" id="UP001153069"/>
    </source>
</evidence>
<gene>
    <name evidence="2" type="ORF">SEMRO_1453_G274000.1</name>
</gene>
<protein>
    <submittedName>
        <fullName evidence="2">Uncharacterized protein</fullName>
    </submittedName>
</protein>
<evidence type="ECO:0000313" key="2">
    <source>
        <dbReference type="EMBL" id="CAB9523765.1"/>
    </source>
</evidence>
<dbReference type="InterPro" id="IPR032675">
    <property type="entry name" value="LRR_dom_sf"/>
</dbReference>
<organism evidence="2 3">
    <name type="scientific">Seminavis robusta</name>
    <dbReference type="NCBI Taxonomy" id="568900"/>
    <lineage>
        <taxon>Eukaryota</taxon>
        <taxon>Sar</taxon>
        <taxon>Stramenopiles</taxon>
        <taxon>Ochrophyta</taxon>
        <taxon>Bacillariophyta</taxon>
        <taxon>Bacillariophyceae</taxon>
        <taxon>Bacillariophycidae</taxon>
        <taxon>Naviculales</taxon>
        <taxon>Naviculaceae</taxon>
        <taxon>Seminavis</taxon>
    </lineage>
</organism>
<evidence type="ECO:0000256" key="1">
    <source>
        <dbReference type="SAM" id="MobiDB-lite"/>
    </source>
</evidence>
<comment type="caution">
    <text evidence="2">The sequence shown here is derived from an EMBL/GenBank/DDBJ whole genome shotgun (WGS) entry which is preliminary data.</text>
</comment>
<keyword evidence="3" id="KW-1185">Reference proteome</keyword>
<name>A0A9N8HT14_9STRA</name>
<dbReference type="SUPFAM" id="SSF52047">
    <property type="entry name" value="RNI-like"/>
    <property type="match status" value="1"/>
</dbReference>
<sequence>MERDHYQSQDDNEEFSSSSHVRHLSTARSSSRSFDRYETDEDFASYHHSFCSDDNNEDDDSSFSSCAIEEIANKLSSSNSQDFLRLELDDEIGDVNIDSLIMAMESRTVQVREVAVHIDAMENLSQAEQKRLANAICQLSELRSLLVYKNSLLFLEPLLYHQPIQLATLRLCKLDMKESQNADLLVSVLQQMQRLKTLDVTFDNTTSEGVSTALSRMAPIMASLESFRVDYRAPEETCTLDNAIVRAIAQVVQHSETLKSLSLPPLSLTEHGHQALIQMLERNCFIERIEIWVRVGQHLYYPDTNEALDRLLKLNRSGVRQLLRQDNNISCSEDILPILTSHQHGDDLDTIFHLFSSKPSLLPLSNYNEAMAETIQP</sequence>
<feature type="region of interest" description="Disordered" evidence="1">
    <location>
        <begin position="1"/>
        <end position="36"/>
    </location>
</feature>
<dbReference type="Gene3D" id="3.80.10.10">
    <property type="entry name" value="Ribonuclease Inhibitor"/>
    <property type="match status" value="1"/>
</dbReference>
<dbReference type="EMBL" id="CAICTM010001451">
    <property type="protein sequence ID" value="CAB9523765.1"/>
    <property type="molecule type" value="Genomic_DNA"/>
</dbReference>
<proteinExistence type="predicted"/>
<dbReference type="Proteomes" id="UP001153069">
    <property type="component" value="Unassembled WGS sequence"/>
</dbReference>